<feature type="region of interest" description="Disordered" evidence="7">
    <location>
        <begin position="368"/>
        <end position="400"/>
    </location>
</feature>
<comment type="similarity">
    <text evidence="2">Belongs to the rtf2 family.</text>
</comment>
<dbReference type="CDD" id="cd16653">
    <property type="entry name" value="RING-like_Rtf2"/>
    <property type="match status" value="1"/>
</dbReference>
<evidence type="ECO:0000256" key="2">
    <source>
        <dbReference type="ARBA" id="ARBA00009885"/>
    </source>
</evidence>
<evidence type="ECO:0000256" key="5">
    <source>
        <dbReference type="ARBA" id="ARBA00030367"/>
    </source>
</evidence>
<feature type="region of interest" description="Disordered" evidence="7">
    <location>
        <begin position="1"/>
        <end position="22"/>
    </location>
</feature>
<organism evidence="8">
    <name type="scientific">Cyprideis torosa</name>
    <dbReference type="NCBI Taxonomy" id="163714"/>
    <lineage>
        <taxon>Eukaryota</taxon>
        <taxon>Metazoa</taxon>
        <taxon>Ecdysozoa</taxon>
        <taxon>Arthropoda</taxon>
        <taxon>Crustacea</taxon>
        <taxon>Oligostraca</taxon>
        <taxon>Ostracoda</taxon>
        <taxon>Podocopa</taxon>
        <taxon>Podocopida</taxon>
        <taxon>Cytherocopina</taxon>
        <taxon>Cytheroidea</taxon>
        <taxon>Cytherideidae</taxon>
        <taxon>Cyprideis</taxon>
    </lineage>
</organism>
<dbReference type="InterPro" id="IPR006676">
    <property type="entry name" value="tRNA_splic"/>
</dbReference>
<dbReference type="OrthoDB" id="247013at2759"/>
<dbReference type="CDD" id="cd22363">
    <property type="entry name" value="tRNA-intron_lyase_C"/>
    <property type="match status" value="1"/>
</dbReference>
<evidence type="ECO:0000313" key="8">
    <source>
        <dbReference type="EMBL" id="CAD7223233.1"/>
    </source>
</evidence>
<dbReference type="PANTHER" id="PTHR12775">
    <property type="entry name" value="PROTEIN C20ORF43 HOMOLOG"/>
    <property type="match status" value="1"/>
</dbReference>
<dbReference type="InterPro" id="IPR006735">
    <property type="entry name" value="Rtf2"/>
</dbReference>
<name>A0A7R8ZKY7_9CRUS</name>
<evidence type="ECO:0000256" key="3">
    <source>
        <dbReference type="ARBA" id="ARBA00012573"/>
    </source>
</evidence>
<dbReference type="GO" id="GO:0006388">
    <property type="term" value="P:tRNA splicing, via endonucleolytic cleavage and ligation"/>
    <property type="evidence" value="ECO:0007669"/>
    <property type="project" value="InterPro"/>
</dbReference>
<dbReference type="InterPro" id="IPR011856">
    <property type="entry name" value="tRNA_endonuc-like_dom_sf"/>
</dbReference>
<dbReference type="Gene3D" id="1.10.287.370">
    <property type="match status" value="1"/>
</dbReference>
<dbReference type="InterPro" id="IPR009053">
    <property type="entry name" value="Prefoldin"/>
</dbReference>
<protein>
    <recommendedName>
        <fullName evidence="4">Replication termination factor 2</fullName>
        <ecNumber evidence="3">4.6.1.16</ecNumber>
    </recommendedName>
    <alternativeName>
        <fullName evidence="5">Replication termination factor 2 domain-containing protein 1</fullName>
    </alternativeName>
</protein>
<comment type="similarity">
    <text evidence="1">Belongs to the tRNA-intron endonuclease family.</text>
</comment>
<evidence type="ECO:0000256" key="1">
    <source>
        <dbReference type="ARBA" id="ARBA00008078"/>
    </source>
</evidence>
<dbReference type="NCBIfam" id="TIGR00293">
    <property type="entry name" value="prefoldin subunit alpha"/>
    <property type="match status" value="1"/>
</dbReference>
<accession>A0A7R8ZKY7</accession>
<dbReference type="EMBL" id="OB660171">
    <property type="protein sequence ID" value="CAD7223233.1"/>
    <property type="molecule type" value="Genomic_DNA"/>
</dbReference>
<evidence type="ECO:0000256" key="4">
    <source>
        <dbReference type="ARBA" id="ARBA00015157"/>
    </source>
</evidence>
<dbReference type="Gene3D" id="3.40.1350.10">
    <property type="match status" value="1"/>
</dbReference>
<comment type="catalytic activity">
    <reaction evidence="6">
        <text>pretRNA = a 3'-half-tRNA molecule with a 5'-OH end + a 5'-half-tRNA molecule with a 2',3'-cyclic phosphate end + an intron with a 2',3'-cyclic phosphate and a 5'-hydroxyl terminus.</text>
        <dbReference type="EC" id="4.6.1.16"/>
    </reaction>
</comment>
<dbReference type="Pfam" id="PF02996">
    <property type="entry name" value="Prefoldin"/>
    <property type="match status" value="1"/>
</dbReference>
<reference evidence="8" key="1">
    <citation type="submission" date="2020-11" db="EMBL/GenBank/DDBJ databases">
        <authorList>
            <person name="Tran Van P."/>
        </authorList>
    </citation>
    <scope>NUCLEOTIDE SEQUENCE</scope>
</reference>
<feature type="compositionally biased region" description="Basic and acidic residues" evidence="7">
    <location>
        <begin position="377"/>
        <end position="399"/>
    </location>
</feature>
<dbReference type="InterPro" id="IPR006677">
    <property type="entry name" value="tRNA_intron_Endonuc_cat-like"/>
</dbReference>
<dbReference type="Pfam" id="PF01974">
    <property type="entry name" value="tRNA_int_endo"/>
    <property type="match status" value="1"/>
</dbReference>
<dbReference type="GO" id="GO:0005634">
    <property type="term" value="C:nucleus"/>
    <property type="evidence" value="ECO:0007669"/>
    <property type="project" value="UniProtKB-ARBA"/>
</dbReference>
<dbReference type="SUPFAM" id="SSF46579">
    <property type="entry name" value="Prefoldin"/>
    <property type="match status" value="1"/>
</dbReference>
<dbReference type="SUPFAM" id="SSF53032">
    <property type="entry name" value="tRNA-intron endonuclease catalytic domain-like"/>
    <property type="match status" value="1"/>
</dbReference>
<dbReference type="AlphaFoldDB" id="A0A7R8ZKY7"/>
<feature type="compositionally biased region" description="Polar residues" evidence="7">
    <location>
        <begin position="1"/>
        <end position="11"/>
    </location>
</feature>
<dbReference type="CDD" id="cd23157">
    <property type="entry name" value="Prefoldin_5"/>
    <property type="match status" value="1"/>
</dbReference>
<dbReference type="EC" id="4.6.1.16" evidence="3"/>
<gene>
    <name evidence="8" type="ORF">CTOB1V02_LOCUS1223</name>
</gene>
<dbReference type="GO" id="GO:0000213">
    <property type="term" value="F:tRNA-intron lyase activity"/>
    <property type="evidence" value="ECO:0007669"/>
    <property type="project" value="UniProtKB-EC"/>
</dbReference>
<dbReference type="GO" id="GO:0003676">
    <property type="term" value="F:nucleic acid binding"/>
    <property type="evidence" value="ECO:0007669"/>
    <property type="project" value="InterPro"/>
</dbReference>
<proteinExistence type="inferred from homology"/>
<sequence length="587" mass="66493">MYRQGNTSENLQRVEPAKGKSDDIEIIEIDEDEDCDAVVAKDPTPSEVPVDSDCALEVEDSEDDSLTLGVSSQNIPVECILSAEEAFFLAFVCGYLEVRHRDSSRALHLEELWRYFTMRDSNFVFKYAAYHRYRCKGWIVRDGLRFGGDFLLYKDGPSLYHASYLVIVNPPDDAGRFLDFQGRMRLAKNVGKQLLLCHVYTEFGGMGCDGGTIPKRDELVRTKKKPEKKDKESAKRYKWRHCSVSQEQLRKPVVACQLGRFYNKEALLEALLNKETKNPVISHIKSLKDIREVRFSTNPAFTDATSETAAPYICPVTSLEMNGVIKFVLIWKCGCTISERALKEAKSSTCHVCGGKFEDPADVVVLNPEEDSEEEAENRRKMEQRKAASRHEKKQKNIADDPNATEAYKSLFTSHKDARNKITPHWIQTPMAAADDSFVNLDALTVNQLGQLKQSADAEAQLFKESCEHLKMAQQKFLLSAEAVTKLMPEKSDAMQRELLIPLTSSMYVPGMISDTEHVLVDIGTGYYAEMPLEKARSYFDRKVSFVGDQLEKVQSVAVQKFFFRQKLGEALESKLSDLRKTQQQSS</sequence>
<dbReference type="InterPro" id="IPR036167">
    <property type="entry name" value="tRNA_intron_Endo_cat-like_sf"/>
</dbReference>
<dbReference type="PANTHER" id="PTHR12775:SF0">
    <property type="entry name" value="REPLICATION TERMINATION FACTOR 2"/>
    <property type="match status" value="1"/>
</dbReference>
<dbReference type="NCBIfam" id="TIGR00324">
    <property type="entry name" value="endA"/>
    <property type="match status" value="1"/>
</dbReference>
<evidence type="ECO:0000256" key="7">
    <source>
        <dbReference type="SAM" id="MobiDB-lite"/>
    </source>
</evidence>
<dbReference type="Pfam" id="PF04641">
    <property type="entry name" value="Rtf2"/>
    <property type="match status" value="1"/>
</dbReference>
<dbReference type="InterPro" id="IPR004127">
    <property type="entry name" value="Prefoldin_subunit_alpha"/>
</dbReference>
<dbReference type="GO" id="GO:0006274">
    <property type="term" value="P:DNA replication termination"/>
    <property type="evidence" value="ECO:0007669"/>
    <property type="project" value="TreeGrafter"/>
</dbReference>
<dbReference type="InterPro" id="IPR027799">
    <property type="entry name" value="Rtf2_RING-finger"/>
</dbReference>
<evidence type="ECO:0000256" key="6">
    <source>
        <dbReference type="ARBA" id="ARBA00034031"/>
    </source>
</evidence>